<dbReference type="AlphaFoldDB" id="A0A1L6MWI4"/>
<reference evidence="1 2" key="1">
    <citation type="submission" date="2016-08" db="EMBL/GenBank/DDBJ databases">
        <title>Identification and validation of antigenic proteins from Pajaroellobacter abortibovis using de-novo genome sequence assembly and reverse vaccinology.</title>
        <authorList>
            <person name="Welly B.T."/>
            <person name="Miller M.R."/>
            <person name="Stott J.L."/>
            <person name="Blanchard M.T."/>
            <person name="Islas-Trejo A.D."/>
            <person name="O'Rourke S.M."/>
            <person name="Young A.E."/>
            <person name="Medrano J.F."/>
            <person name="Van Eenennaam A.L."/>
        </authorList>
    </citation>
    <scope>NUCLEOTIDE SEQUENCE [LARGE SCALE GENOMIC DNA]</scope>
    <source>
        <strain evidence="1 2">BTF92-0548A/99-0131</strain>
    </source>
</reference>
<sequence>MLYHTRIIDHKCMIESDNTVDQLKSQFKAATERHGVYINQDTSTSRRGFAFESIQLVRRENLMYCKVVECVPLTLSRAGFVRKRIKNWTAVEQDNRHF</sequence>
<dbReference type="EMBL" id="CP016908">
    <property type="protein sequence ID" value="APR99910.1"/>
    <property type="molecule type" value="Genomic_DNA"/>
</dbReference>
<gene>
    <name evidence="1" type="ORF">BCY86_03855</name>
</gene>
<keyword evidence="2" id="KW-1185">Reference proteome</keyword>
<organism evidence="1 2">
    <name type="scientific">Pajaroellobacter abortibovis</name>
    <dbReference type="NCBI Taxonomy" id="1882918"/>
    <lineage>
        <taxon>Bacteria</taxon>
        <taxon>Pseudomonadati</taxon>
        <taxon>Myxococcota</taxon>
        <taxon>Polyangia</taxon>
        <taxon>Polyangiales</taxon>
        <taxon>Polyangiaceae</taxon>
    </lineage>
</organism>
<protein>
    <submittedName>
        <fullName evidence="1">Uncharacterized protein</fullName>
    </submittedName>
</protein>
<dbReference type="Proteomes" id="UP000185544">
    <property type="component" value="Chromosome"/>
</dbReference>
<dbReference type="STRING" id="1882918.BCY86_03855"/>
<accession>A0A1L6MWI4</accession>
<proteinExistence type="predicted"/>
<evidence type="ECO:0000313" key="1">
    <source>
        <dbReference type="EMBL" id="APR99910.1"/>
    </source>
</evidence>
<evidence type="ECO:0000313" key="2">
    <source>
        <dbReference type="Proteomes" id="UP000185544"/>
    </source>
</evidence>
<dbReference type="KEGG" id="pabo:BCY86_03855"/>
<name>A0A1L6MWI4_9BACT</name>